<evidence type="ECO:0000259" key="1">
    <source>
        <dbReference type="PROSITE" id="PS51831"/>
    </source>
</evidence>
<dbReference type="InterPro" id="IPR003607">
    <property type="entry name" value="HD/PDEase_dom"/>
</dbReference>
<proteinExistence type="predicted"/>
<evidence type="ECO:0000313" key="2">
    <source>
        <dbReference type="EMBL" id="THB60610.1"/>
    </source>
</evidence>
<name>A0A4S3B499_9ENTE</name>
<feature type="domain" description="HD" evidence="1">
    <location>
        <begin position="27"/>
        <end position="129"/>
    </location>
</feature>
<keyword evidence="3" id="KW-1185">Reference proteome</keyword>
<dbReference type="Pfam" id="PF01966">
    <property type="entry name" value="HD"/>
    <property type="match status" value="1"/>
</dbReference>
<dbReference type="Gene3D" id="1.10.472.50">
    <property type="entry name" value="HD-domain/PDEase-like"/>
    <property type="match status" value="1"/>
</dbReference>
<reference evidence="2 3" key="1">
    <citation type="submission" date="2019-01" db="EMBL/GenBank/DDBJ databases">
        <title>Vagococcus silagei sp. nov. isolated from brewer's grain.</title>
        <authorList>
            <person name="Guu J.-R."/>
        </authorList>
    </citation>
    <scope>NUCLEOTIDE SEQUENCE [LARGE SCALE GENOMIC DNA]</scope>
    <source>
        <strain evidence="2 3">2B-2</strain>
    </source>
</reference>
<comment type="caution">
    <text evidence="2">The sequence shown here is derived from an EMBL/GenBank/DDBJ whole genome shotgun (WGS) entry which is preliminary data.</text>
</comment>
<accession>A0A4S3B499</accession>
<dbReference type="InterPro" id="IPR006674">
    <property type="entry name" value="HD_domain"/>
</dbReference>
<evidence type="ECO:0000313" key="3">
    <source>
        <dbReference type="Proteomes" id="UP000310506"/>
    </source>
</evidence>
<organism evidence="2 3">
    <name type="scientific">Vagococcus silagei</name>
    <dbReference type="NCBI Taxonomy" id="2508885"/>
    <lineage>
        <taxon>Bacteria</taxon>
        <taxon>Bacillati</taxon>
        <taxon>Bacillota</taxon>
        <taxon>Bacilli</taxon>
        <taxon>Lactobacillales</taxon>
        <taxon>Enterococcaceae</taxon>
        <taxon>Vagococcus</taxon>
    </lineage>
</organism>
<dbReference type="SUPFAM" id="SSF109604">
    <property type="entry name" value="HD-domain/PDEase-like"/>
    <property type="match status" value="1"/>
</dbReference>
<dbReference type="SMART" id="SM00471">
    <property type="entry name" value="HDc"/>
    <property type="match status" value="1"/>
</dbReference>
<dbReference type="PANTHER" id="PTHR33594:SF1">
    <property type="entry name" value="HD_PDEASE DOMAIN-CONTAINING PROTEIN"/>
    <property type="match status" value="1"/>
</dbReference>
<protein>
    <submittedName>
        <fullName evidence="2">HD domain-containing protein</fullName>
    </submittedName>
</protein>
<dbReference type="Proteomes" id="UP000310506">
    <property type="component" value="Unassembled WGS sequence"/>
</dbReference>
<dbReference type="PROSITE" id="PS51831">
    <property type="entry name" value="HD"/>
    <property type="match status" value="1"/>
</dbReference>
<dbReference type="AlphaFoldDB" id="A0A4S3B499"/>
<dbReference type="Gene3D" id="1.20.58.1910">
    <property type="match status" value="1"/>
</dbReference>
<dbReference type="EMBL" id="SDGV01000020">
    <property type="protein sequence ID" value="THB60610.1"/>
    <property type="molecule type" value="Genomic_DNA"/>
</dbReference>
<dbReference type="OrthoDB" id="9797344at2"/>
<dbReference type="CDD" id="cd00077">
    <property type="entry name" value="HDc"/>
    <property type="match status" value="1"/>
</dbReference>
<gene>
    <name evidence="2" type="ORF">ESZ54_09345</name>
</gene>
<sequence>MPLTSEQLTKIKHYTEHLLAADTSGHDMAHINRVVNLAKYIQYREGGDLDIILASAYLHDLIDDKIFPNPELAKYDLQQFLMEIKIESEQQELIFRIIEQMSFSHQLDHAPKLSLEAKIVQDADRLDAIGAIGVARTFYYGGHKGHIMHQPDIAPRQNLTKDDYRKGSSVINHFYEKLFKIKTTMQTQTGVELAEERTNFMDQFVNEFLREWDFNELE</sequence>
<dbReference type="PANTHER" id="PTHR33594">
    <property type="entry name" value="SUPERFAMILY HYDROLASE, PUTATIVE (AFU_ORTHOLOGUE AFUA_1G03035)-RELATED"/>
    <property type="match status" value="1"/>
</dbReference>
<dbReference type="RefSeq" id="WP_136137418.1">
    <property type="nucleotide sequence ID" value="NZ_SDGV01000020.1"/>
</dbReference>